<dbReference type="Proteomes" id="UP000011518">
    <property type="component" value="Unassembled WGS sequence"/>
</dbReference>
<sequence>MLLKDMGDSSSFLLRCFALPENPFTKFTQLPSLRSSPTKLQPRCPKATYTDCPRAPGQNQPPASCAQQKEKQPGGDRILRRAPHCVPCTHSFSDELPTVRCARIPSRMSSPPCAVHAFLLRRAPHRALCTRSFSDELPTVRCARSTNSSPFCSPLNSSVTAAAGVEREWEEAMLFICTELHLFPGPVMDQAQQPTPVLLAGLWGSVFSSSAGPPV</sequence>
<reference evidence="3" key="1">
    <citation type="submission" date="2012-07" db="EMBL/GenBank/DDBJ databases">
        <title>Genome of the Chinese tree shrew, a rising model animal genetically related to primates.</title>
        <authorList>
            <person name="Zhang G."/>
            <person name="Fan Y."/>
            <person name="Yao Y."/>
            <person name="Huang Z."/>
        </authorList>
    </citation>
    <scope>NUCLEOTIDE SEQUENCE [LARGE SCALE GENOMIC DNA]</scope>
</reference>
<evidence type="ECO:0000313" key="3">
    <source>
        <dbReference type="Proteomes" id="UP000011518"/>
    </source>
</evidence>
<keyword evidence="3" id="KW-1185">Reference proteome</keyword>
<evidence type="ECO:0000313" key="2">
    <source>
        <dbReference type="EMBL" id="ELW70422.1"/>
    </source>
</evidence>
<dbReference type="EMBL" id="KB320497">
    <property type="protein sequence ID" value="ELW70422.1"/>
    <property type="molecule type" value="Genomic_DNA"/>
</dbReference>
<name>L9L9M6_TUPCH</name>
<evidence type="ECO:0000256" key="1">
    <source>
        <dbReference type="SAM" id="MobiDB-lite"/>
    </source>
</evidence>
<feature type="compositionally biased region" description="Polar residues" evidence="1">
    <location>
        <begin position="30"/>
        <end position="39"/>
    </location>
</feature>
<feature type="compositionally biased region" description="Polar residues" evidence="1">
    <location>
        <begin position="57"/>
        <end position="67"/>
    </location>
</feature>
<gene>
    <name evidence="2" type="ORF">TREES_T100002578</name>
</gene>
<accession>L9L9M6</accession>
<proteinExistence type="predicted"/>
<protein>
    <submittedName>
        <fullName evidence="2">Uncharacterized protein</fullName>
    </submittedName>
</protein>
<dbReference type="AlphaFoldDB" id="L9L9M6"/>
<feature type="region of interest" description="Disordered" evidence="1">
    <location>
        <begin position="30"/>
        <end position="73"/>
    </location>
</feature>
<organism evidence="2 3">
    <name type="scientific">Tupaia chinensis</name>
    <name type="common">Chinese tree shrew</name>
    <name type="synonym">Tupaia belangeri chinensis</name>
    <dbReference type="NCBI Taxonomy" id="246437"/>
    <lineage>
        <taxon>Eukaryota</taxon>
        <taxon>Metazoa</taxon>
        <taxon>Chordata</taxon>
        <taxon>Craniata</taxon>
        <taxon>Vertebrata</taxon>
        <taxon>Euteleostomi</taxon>
        <taxon>Mammalia</taxon>
        <taxon>Eutheria</taxon>
        <taxon>Euarchontoglires</taxon>
        <taxon>Scandentia</taxon>
        <taxon>Tupaiidae</taxon>
        <taxon>Tupaia</taxon>
    </lineage>
</organism>
<dbReference type="InParanoid" id="L9L9M6"/>
<reference evidence="3" key="2">
    <citation type="journal article" date="2013" name="Nat. Commun.">
        <title>Genome of the Chinese tree shrew.</title>
        <authorList>
            <person name="Fan Y."/>
            <person name="Huang Z.Y."/>
            <person name="Cao C.C."/>
            <person name="Chen C.S."/>
            <person name="Chen Y.X."/>
            <person name="Fan D.D."/>
            <person name="He J."/>
            <person name="Hou H.L."/>
            <person name="Hu L."/>
            <person name="Hu X.T."/>
            <person name="Jiang X.T."/>
            <person name="Lai R."/>
            <person name="Lang Y.S."/>
            <person name="Liang B."/>
            <person name="Liao S.G."/>
            <person name="Mu D."/>
            <person name="Ma Y.Y."/>
            <person name="Niu Y.Y."/>
            <person name="Sun X.Q."/>
            <person name="Xia J.Q."/>
            <person name="Xiao J."/>
            <person name="Xiong Z.Q."/>
            <person name="Xu L."/>
            <person name="Yang L."/>
            <person name="Zhang Y."/>
            <person name="Zhao W."/>
            <person name="Zhao X.D."/>
            <person name="Zheng Y.T."/>
            <person name="Zhou J.M."/>
            <person name="Zhu Y.B."/>
            <person name="Zhang G.J."/>
            <person name="Wang J."/>
            <person name="Yao Y.G."/>
        </authorList>
    </citation>
    <scope>NUCLEOTIDE SEQUENCE [LARGE SCALE GENOMIC DNA]</scope>
</reference>